<feature type="domain" description="Multidrug resistance protein MdtA-like barrel-sandwich hybrid" evidence="5">
    <location>
        <begin position="67"/>
        <end position="198"/>
    </location>
</feature>
<dbReference type="NCBIfam" id="TIGR01730">
    <property type="entry name" value="RND_mfp"/>
    <property type="match status" value="1"/>
</dbReference>
<protein>
    <submittedName>
        <fullName evidence="7">Efflux RND transporter periplasmic adaptor subunit</fullName>
    </submittedName>
</protein>
<evidence type="ECO:0000259" key="4">
    <source>
        <dbReference type="Pfam" id="PF25876"/>
    </source>
</evidence>
<proteinExistence type="inferred from homology"/>
<sequence length="368" mass="39747">MYARPTVLAVLTAWLLLCAACSEKPVQSEEKLIRPVRVAPVTLTGGKRLRTFSGTARAGVESKLSFRIAGSVMQFTLNLGDRVQKDQVIARLDPKDYELQVQEAEAGLAQAIAQARNASANYERIRGLYENNNVSINDLDAARTQMESANAQVVSIRKRLELANSQLTYTTLHAPLAGYIAQILVEENENVNAGTPVAVLNAGSHPEVTFAVPEQLIAKIKVGAQAKVRFDSLGTQEFNGTVTEVGVATAQLATTYPVVVRLGETPSEIRPGMAAEVSLILGETEDHARLFVKPIAVVEDRTERFVFVATPQAEDIATVTRRAVETGALTEDGLEILSGLEEGELLITAGIRFLKEGMEVRIPAAGKE</sequence>
<feature type="chain" id="PRO_5035295022" evidence="3">
    <location>
        <begin position="20"/>
        <end position="368"/>
    </location>
</feature>
<dbReference type="InterPro" id="IPR058624">
    <property type="entry name" value="MdtA-like_HH"/>
</dbReference>
<evidence type="ECO:0000256" key="2">
    <source>
        <dbReference type="SAM" id="Coils"/>
    </source>
</evidence>
<dbReference type="GO" id="GO:0015562">
    <property type="term" value="F:efflux transmembrane transporter activity"/>
    <property type="evidence" value="ECO:0007669"/>
    <property type="project" value="TreeGrafter"/>
</dbReference>
<dbReference type="Pfam" id="PF25917">
    <property type="entry name" value="BSH_RND"/>
    <property type="match status" value="1"/>
</dbReference>
<keyword evidence="8" id="KW-1185">Reference proteome</keyword>
<dbReference type="AlphaFoldDB" id="A0A8A4TX34"/>
<dbReference type="Pfam" id="PF25954">
    <property type="entry name" value="Beta-barrel_RND_2"/>
    <property type="match status" value="1"/>
</dbReference>
<organism evidence="7 8">
    <name type="scientific">Sulfidibacter corallicola</name>
    <dbReference type="NCBI Taxonomy" id="2818388"/>
    <lineage>
        <taxon>Bacteria</taxon>
        <taxon>Pseudomonadati</taxon>
        <taxon>Acidobacteriota</taxon>
        <taxon>Holophagae</taxon>
        <taxon>Acanthopleuribacterales</taxon>
        <taxon>Acanthopleuribacteraceae</taxon>
        <taxon>Sulfidibacter</taxon>
    </lineage>
</organism>
<feature type="signal peptide" evidence="3">
    <location>
        <begin position="1"/>
        <end position="19"/>
    </location>
</feature>
<feature type="domain" description="CusB-like beta-barrel" evidence="6">
    <location>
        <begin position="208"/>
        <end position="279"/>
    </location>
</feature>
<keyword evidence="3" id="KW-0732">Signal</keyword>
<dbReference type="PANTHER" id="PTHR30469">
    <property type="entry name" value="MULTIDRUG RESISTANCE PROTEIN MDTA"/>
    <property type="match status" value="1"/>
</dbReference>
<reference evidence="7" key="1">
    <citation type="submission" date="2021-03" db="EMBL/GenBank/DDBJ databases">
        <title>Acanthopleuribacteraceae sp. M133.</title>
        <authorList>
            <person name="Wang G."/>
        </authorList>
    </citation>
    <scope>NUCLEOTIDE SEQUENCE</scope>
    <source>
        <strain evidence="7">M133</strain>
    </source>
</reference>
<dbReference type="Gene3D" id="1.10.287.470">
    <property type="entry name" value="Helix hairpin bin"/>
    <property type="match status" value="1"/>
</dbReference>
<feature type="coiled-coil region" evidence="2">
    <location>
        <begin position="101"/>
        <end position="166"/>
    </location>
</feature>
<dbReference type="Gene3D" id="2.40.30.170">
    <property type="match status" value="1"/>
</dbReference>
<dbReference type="Gene3D" id="2.40.50.100">
    <property type="match status" value="1"/>
</dbReference>
<name>A0A8A4TX34_SULCO</name>
<gene>
    <name evidence="7" type="ORF">J3U87_13840</name>
</gene>
<evidence type="ECO:0000259" key="6">
    <source>
        <dbReference type="Pfam" id="PF25954"/>
    </source>
</evidence>
<dbReference type="Pfam" id="PF25876">
    <property type="entry name" value="HH_MFP_RND"/>
    <property type="match status" value="1"/>
</dbReference>
<keyword evidence="2" id="KW-0175">Coiled coil</keyword>
<dbReference type="EMBL" id="CP071793">
    <property type="protein sequence ID" value="QTD53532.1"/>
    <property type="molecule type" value="Genomic_DNA"/>
</dbReference>
<dbReference type="Gene3D" id="2.40.420.20">
    <property type="match status" value="1"/>
</dbReference>
<dbReference type="KEGG" id="scor:J3U87_13840"/>
<accession>A0A8A4TX34</accession>
<evidence type="ECO:0000313" key="8">
    <source>
        <dbReference type="Proteomes" id="UP000663929"/>
    </source>
</evidence>
<dbReference type="PANTHER" id="PTHR30469:SF15">
    <property type="entry name" value="HLYD FAMILY OF SECRETION PROTEINS"/>
    <property type="match status" value="1"/>
</dbReference>
<dbReference type="InterPro" id="IPR058792">
    <property type="entry name" value="Beta-barrel_RND_2"/>
</dbReference>
<dbReference type="GO" id="GO:1990281">
    <property type="term" value="C:efflux pump complex"/>
    <property type="evidence" value="ECO:0007669"/>
    <property type="project" value="TreeGrafter"/>
</dbReference>
<feature type="domain" description="Multidrug resistance protein MdtA-like alpha-helical hairpin" evidence="4">
    <location>
        <begin position="101"/>
        <end position="170"/>
    </location>
</feature>
<dbReference type="RefSeq" id="WP_237383634.1">
    <property type="nucleotide sequence ID" value="NZ_CP071793.1"/>
</dbReference>
<dbReference type="Proteomes" id="UP000663929">
    <property type="component" value="Chromosome"/>
</dbReference>
<evidence type="ECO:0000256" key="3">
    <source>
        <dbReference type="SAM" id="SignalP"/>
    </source>
</evidence>
<evidence type="ECO:0000259" key="5">
    <source>
        <dbReference type="Pfam" id="PF25917"/>
    </source>
</evidence>
<dbReference type="InterPro" id="IPR006143">
    <property type="entry name" value="RND_pump_MFP"/>
</dbReference>
<dbReference type="InterPro" id="IPR058625">
    <property type="entry name" value="MdtA-like_BSH"/>
</dbReference>
<dbReference type="SUPFAM" id="SSF111369">
    <property type="entry name" value="HlyD-like secretion proteins"/>
    <property type="match status" value="1"/>
</dbReference>
<comment type="similarity">
    <text evidence="1">Belongs to the membrane fusion protein (MFP) (TC 8.A.1) family.</text>
</comment>
<evidence type="ECO:0000313" key="7">
    <source>
        <dbReference type="EMBL" id="QTD53532.1"/>
    </source>
</evidence>
<evidence type="ECO:0000256" key="1">
    <source>
        <dbReference type="ARBA" id="ARBA00009477"/>
    </source>
</evidence>